<reference evidence="1" key="1">
    <citation type="submission" date="2019-11" db="EMBL/GenBank/DDBJ databases">
        <authorList>
            <person name="Liu Y."/>
            <person name="Hou J."/>
            <person name="Li T.-Q."/>
            <person name="Guan C.-H."/>
            <person name="Wu X."/>
            <person name="Wu H.-Z."/>
            <person name="Ling F."/>
            <person name="Zhang R."/>
            <person name="Shi X.-G."/>
            <person name="Ren J.-P."/>
            <person name="Chen E.-F."/>
            <person name="Sun J.-M."/>
        </authorList>
    </citation>
    <scope>NUCLEOTIDE SEQUENCE</scope>
    <source>
        <strain evidence="1">Adult_tree_wgs_1</strain>
        <tissue evidence="1">Leaves</tissue>
    </source>
</reference>
<comment type="caution">
    <text evidence="1">The sequence shown here is derived from an EMBL/GenBank/DDBJ whole genome shotgun (WGS) entry which is preliminary data.</text>
</comment>
<keyword evidence="2" id="KW-1185">Reference proteome</keyword>
<organism evidence="1 2">
    <name type="scientific">Rhododendron simsii</name>
    <name type="common">Sims's rhododendron</name>
    <dbReference type="NCBI Taxonomy" id="118357"/>
    <lineage>
        <taxon>Eukaryota</taxon>
        <taxon>Viridiplantae</taxon>
        <taxon>Streptophyta</taxon>
        <taxon>Embryophyta</taxon>
        <taxon>Tracheophyta</taxon>
        <taxon>Spermatophyta</taxon>
        <taxon>Magnoliopsida</taxon>
        <taxon>eudicotyledons</taxon>
        <taxon>Gunneridae</taxon>
        <taxon>Pentapetalae</taxon>
        <taxon>asterids</taxon>
        <taxon>Ericales</taxon>
        <taxon>Ericaceae</taxon>
        <taxon>Ericoideae</taxon>
        <taxon>Rhodoreae</taxon>
        <taxon>Rhododendron</taxon>
    </lineage>
</organism>
<dbReference type="EMBL" id="WJXA01000007">
    <property type="protein sequence ID" value="KAF7138845.1"/>
    <property type="molecule type" value="Genomic_DNA"/>
</dbReference>
<dbReference type="PANTHER" id="PTHR48045">
    <property type="entry name" value="UDP-GLYCOSYLTRANSFERASE 72B1"/>
    <property type="match status" value="1"/>
</dbReference>
<proteinExistence type="predicted"/>
<dbReference type="PANTHER" id="PTHR48045:SF11">
    <property type="entry name" value="UDP-GLYCOSYLTRANSFERASE 72B1"/>
    <property type="match status" value="1"/>
</dbReference>
<dbReference type="FunFam" id="3.40.50.2000:FF:000054">
    <property type="entry name" value="Glycosyltransferase"/>
    <property type="match status" value="1"/>
</dbReference>
<gene>
    <name evidence="1" type="ORF">RHSIM_Rhsim07G0034000</name>
</gene>
<dbReference type="AlphaFoldDB" id="A0A834LJK5"/>
<protein>
    <submittedName>
        <fullName evidence="1">Uncharacterized protein</fullName>
    </submittedName>
</protein>
<sequence length="374" mass="41169">MDRTPHVALLPAPRMGHLIPLVEFAKQLLHRHHISSALVIPTTGPPPETQIFVLESLPGNINHIFLPPVNLPENLINAESQIFVTMSLSLPSLRGTLKSLTSTNRLVALVIDPFGLDAFDVAKEIGVPPYLFFPSNAMTLAFCFHLPRLDKMVACEYRDLLKPVKLSGCVPVHGRDFADPVQDRFHDAYKELLENVTRFNSSKGIIVNSFLDSEEGAIIALQVEESDDQPSGSILFVSFESVGTLSYNQINELALAKQTSAVSSQKGSWKGPKDMQGLSIVHGMSLIAWPLYAQKINTVILNEGLNLALRPKTNESGIVGREEIARVVNALMEGEEGKKVRQKMKGLKEAARKALSEDGSSTKTLSELAFRWQN</sequence>
<evidence type="ECO:0000313" key="1">
    <source>
        <dbReference type="EMBL" id="KAF7138845.1"/>
    </source>
</evidence>
<evidence type="ECO:0000313" key="2">
    <source>
        <dbReference type="Proteomes" id="UP000626092"/>
    </source>
</evidence>
<dbReference type="SUPFAM" id="SSF53756">
    <property type="entry name" value="UDP-Glycosyltransferase/glycogen phosphorylase"/>
    <property type="match status" value="1"/>
</dbReference>
<dbReference type="Gene3D" id="3.40.50.2000">
    <property type="entry name" value="Glycogen Phosphorylase B"/>
    <property type="match status" value="3"/>
</dbReference>
<dbReference type="Proteomes" id="UP000626092">
    <property type="component" value="Unassembled WGS sequence"/>
</dbReference>
<name>A0A834LJK5_RHOSS</name>
<dbReference type="OrthoDB" id="5835829at2759"/>
<accession>A0A834LJK5</accession>